<dbReference type="GO" id="GO:0006096">
    <property type="term" value="P:glycolytic process"/>
    <property type="evidence" value="ECO:0007669"/>
    <property type="project" value="UniProtKB-UniPathway"/>
</dbReference>
<dbReference type="GO" id="GO:0005536">
    <property type="term" value="F:D-glucose binding"/>
    <property type="evidence" value="ECO:0007669"/>
    <property type="project" value="InterPro"/>
</dbReference>
<gene>
    <name evidence="14" type="ORF">THASP1DRAFT_3016</name>
</gene>
<evidence type="ECO:0000313" key="14">
    <source>
        <dbReference type="EMBL" id="RKP06555.1"/>
    </source>
</evidence>
<dbReference type="GO" id="GO:0001678">
    <property type="term" value="P:intracellular glucose homeostasis"/>
    <property type="evidence" value="ECO:0007669"/>
    <property type="project" value="InterPro"/>
</dbReference>
<evidence type="ECO:0000256" key="4">
    <source>
        <dbReference type="ARBA" id="ARBA00022679"/>
    </source>
</evidence>
<evidence type="ECO:0000256" key="2">
    <source>
        <dbReference type="ARBA" id="ARBA00005028"/>
    </source>
</evidence>
<dbReference type="Gene3D" id="3.30.420.40">
    <property type="match status" value="1"/>
</dbReference>
<keyword evidence="6 11" id="KW-0418">Kinase</keyword>
<dbReference type="OrthoDB" id="419537at2759"/>
<dbReference type="PRINTS" id="PR00475">
    <property type="entry name" value="HEXOKINASE"/>
</dbReference>
<dbReference type="AlphaFoldDB" id="A0A4P9XL78"/>
<evidence type="ECO:0000256" key="5">
    <source>
        <dbReference type="ARBA" id="ARBA00022741"/>
    </source>
</evidence>
<comment type="pathway">
    <text evidence="2">Carbohydrate metabolism; hexose metabolism.</text>
</comment>
<sequence>PSYLHQLPTGGETGTYLAMDLGASVIHVACVSFFGSGLYEVEQVQRAIPDAIKRSDADTFFAFLAEVVIEALREAGGLFLSSMHLGVTWSFRLDQNSLDDGTLVHWSKEFSVSGVEGKDVVYLLQKALDKKGLGIKVISIVNDTVSTLVAGAYSISADSIVDAPCLASCVMGTGTNAAYLERTARVAAPASSYRSFAIATPSAFFSPFSPAYHQAPSFFPQTPLSYSIPSTPVGRGSRAFENMVGAANLGRIVGRILVSLISSGELLCRVAEALPHIPVALTVDDLIAIESDTTEKLTDVGRVLSHSLRLDPSRIRVVDRTLVQSITRLVSGRAARLYAAAIAALSVITAHAYHAVTIAVDGLLFRHYPAFDARVQEALAELLGVEAAAGIYLVSADEATGCVGAALVALLSA</sequence>
<evidence type="ECO:0000256" key="11">
    <source>
        <dbReference type="RuleBase" id="RU362007"/>
    </source>
</evidence>
<dbReference type="InterPro" id="IPR001312">
    <property type="entry name" value="Hexokinase"/>
</dbReference>
<dbReference type="Pfam" id="PF00349">
    <property type="entry name" value="Hexokinase_1"/>
    <property type="match status" value="1"/>
</dbReference>
<evidence type="ECO:0000256" key="10">
    <source>
        <dbReference type="ARBA" id="ARBA00047905"/>
    </source>
</evidence>
<dbReference type="Gene3D" id="3.40.367.20">
    <property type="match status" value="1"/>
</dbReference>
<dbReference type="GO" id="GO:0006006">
    <property type="term" value="P:glucose metabolic process"/>
    <property type="evidence" value="ECO:0007669"/>
    <property type="project" value="TreeGrafter"/>
</dbReference>
<dbReference type="InterPro" id="IPR022673">
    <property type="entry name" value="Hexokinase_C"/>
</dbReference>
<comment type="catalytic activity">
    <reaction evidence="9">
        <text>a D-hexose + ATP = a D-hexose 6-phosphate + ADP + H(+)</text>
        <dbReference type="Rhea" id="RHEA:22740"/>
        <dbReference type="ChEBI" id="CHEBI:4194"/>
        <dbReference type="ChEBI" id="CHEBI:15378"/>
        <dbReference type="ChEBI" id="CHEBI:30616"/>
        <dbReference type="ChEBI" id="CHEBI:229467"/>
        <dbReference type="ChEBI" id="CHEBI:456216"/>
        <dbReference type="EC" id="2.7.1.1"/>
    </reaction>
    <physiologicalReaction direction="left-to-right" evidence="9">
        <dbReference type="Rhea" id="RHEA:22741"/>
    </physiologicalReaction>
</comment>
<dbReference type="EMBL" id="KZ992860">
    <property type="protein sequence ID" value="RKP06555.1"/>
    <property type="molecule type" value="Genomic_DNA"/>
</dbReference>
<keyword evidence="7 11" id="KW-0067">ATP-binding</keyword>
<evidence type="ECO:0000256" key="6">
    <source>
        <dbReference type="ARBA" id="ARBA00022777"/>
    </source>
</evidence>
<protein>
    <recommendedName>
        <fullName evidence="11">Phosphotransferase</fullName>
        <ecNumber evidence="11">2.7.1.-</ecNumber>
    </recommendedName>
</protein>
<comment type="pathway">
    <text evidence="1">Carbohydrate degradation; glycolysis; D-glyceraldehyde 3-phosphate and glycerone phosphate from D-glucose: step 1/4.</text>
</comment>
<proteinExistence type="inferred from homology"/>
<organism evidence="14 15">
    <name type="scientific">Thamnocephalis sphaerospora</name>
    <dbReference type="NCBI Taxonomy" id="78915"/>
    <lineage>
        <taxon>Eukaryota</taxon>
        <taxon>Fungi</taxon>
        <taxon>Fungi incertae sedis</taxon>
        <taxon>Zoopagomycota</taxon>
        <taxon>Zoopagomycotina</taxon>
        <taxon>Zoopagomycetes</taxon>
        <taxon>Zoopagales</taxon>
        <taxon>Sigmoideomycetaceae</taxon>
        <taxon>Thamnocephalis</taxon>
    </lineage>
</organism>
<evidence type="ECO:0000256" key="1">
    <source>
        <dbReference type="ARBA" id="ARBA00004888"/>
    </source>
</evidence>
<evidence type="ECO:0000259" key="12">
    <source>
        <dbReference type="Pfam" id="PF00349"/>
    </source>
</evidence>
<dbReference type="PANTHER" id="PTHR19443:SF16">
    <property type="entry name" value="HEXOKINASE TYPE 1-RELATED"/>
    <property type="match status" value="1"/>
</dbReference>
<dbReference type="InterPro" id="IPR022672">
    <property type="entry name" value="Hexokinase_N"/>
</dbReference>
<dbReference type="SUPFAM" id="SSF53067">
    <property type="entry name" value="Actin-like ATPase domain"/>
    <property type="match status" value="2"/>
</dbReference>
<dbReference type="Proteomes" id="UP000271241">
    <property type="component" value="Unassembled WGS sequence"/>
</dbReference>
<evidence type="ECO:0000256" key="9">
    <source>
        <dbReference type="ARBA" id="ARBA00044613"/>
    </source>
</evidence>
<evidence type="ECO:0000256" key="3">
    <source>
        <dbReference type="ARBA" id="ARBA00009225"/>
    </source>
</evidence>
<dbReference type="UniPathway" id="UPA00109">
    <property type="reaction ID" value="UER00180"/>
</dbReference>
<feature type="domain" description="Hexokinase N-terminal" evidence="12">
    <location>
        <begin position="1"/>
        <end position="153"/>
    </location>
</feature>
<keyword evidence="5 11" id="KW-0547">Nucleotide-binding</keyword>
<dbReference type="PANTHER" id="PTHR19443">
    <property type="entry name" value="HEXOKINASE"/>
    <property type="match status" value="1"/>
</dbReference>
<dbReference type="PROSITE" id="PS51748">
    <property type="entry name" value="HEXOKINASE_2"/>
    <property type="match status" value="1"/>
</dbReference>
<dbReference type="GO" id="GO:0004340">
    <property type="term" value="F:glucokinase activity"/>
    <property type="evidence" value="ECO:0007669"/>
    <property type="project" value="TreeGrafter"/>
</dbReference>
<dbReference type="EC" id="2.7.1.-" evidence="11"/>
<evidence type="ECO:0000256" key="7">
    <source>
        <dbReference type="ARBA" id="ARBA00022840"/>
    </source>
</evidence>
<accession>A0A4P9XL78</accession>
<evidence type="ECO:0000313" key="15">
    <source>
        <dbReference type="Proteomes" id="UP000271241"/>
    </source>
</evidence>
<dbReference type="GO" id="GO:0005829">
    <property type="term" value="C:cytosol"/>
    <property type="evidence" value="ECO:0007669"/>
    <property type="project" value="TreeGrafter"/>
</dbReference>
<dbReference type="GO" id="GO:0005739">
    <property type="term" value="C:mitochondrion"/>
    <property type="evidence" value="ECO:0007669"/>
    <property type="project" value="TreeGrafter"/>
</dbReference>
<keyword evidence="4 11" id="KW-0808">Transferase</keyword>
<comment type="similarity">
    <text evidence="3 11">Belongs to the hexokinase family.</text>
</comment>
<feature type="non-terminal residue" evidence="14">
    <location>
        <position position="1"/>
    </location>
</feature>
<feature type="non-terminal residue" evidence="14">
    <location>
        <position position="413"/>
    </location>
</feature>
<dbReference type="InterPro" id="IPR043129">
    <property type="entry name" value="ATPase_NBD"/>
</dbReference>
<keyword evidence="8 11" id="KW-0324">Glycolysis</keyword>
<dbReference type="Pfam" id="PF03727">
    <property type="entry name" value="Hexokinase_2"/>
    <property type="match status" value="1"/>
</dbReference>
<evidence type="ECO:0000259" key="13">
    <source>
        <dbReference type="Pfam" id="PF03727"/>
    </source>
</evidence>
<dbReference type="GO" id="GO:0005524">
    <property type="term" value="F:ATP binding"/>
    <property type="evidence" value="ECO:0007669"/>
    <property type="project" value="UniProtKB-UniRule"/>
</dbReference>
<dbReference type="STRING" id="78915.A0A4P9XL78"/>
<dbReference type="GO" id="GO:0008865">
    <property type="term" value="F:fructokinase activity"/>
    <property type="evidence" value="ECO:0007669"/>
    <property type="project" value="TreeGrafter"/>
</dbReference>
<feature type="domain" description="Hexokinase C-terminal" evidence="13">
    <location>
        <begin position="168"/>
        <end position="410"/>
    </location>
</feature>
<name>A0A4P9XL78_9FUNG</name>
<keyword evidence="15" id="KW-1185">Reference proteome</keyword>
<reference evidence="15" key="1">
    <citation type="journal article" date="2018" name="Nat. Microbiol.">
        <title>Leveraging single-cell genomics to expand the fungal tree of life.</title>
        <authorList>
            <person name="Ahrendt S.R."/>
            <person name="Quandt C.A."/>
            <person name="Ciobanu D."/>
            <person name="Clum A."/>
            <person name="Salamov A."/>
            <person name="Andreopoulos B."/>
            <person name="Cheng J.F."/>
            <person name="Woyke T."/>
            <person name="Pelin A."/>
            <person name="Henrissat B."/>
            <person name="Reynolds N.K."/>
            <person name="Benny G.L."/>
            <person name="Smith M.E."/>
            <person name="James T.Y."/>
            <person name="Grigoriev I.V."/>
        </authorList>
    </citation>
    <scope>NUCLEOTIDE SEQUENCE [LARGE SCALE GENOMIC DNA]</scope>
    <source>
        <strain evidence="15">RSA 1356</strain>
    </source>
</reference>
<evidence type="ECO:0000256" key="8">
    <source>
        <dbReference type="ARBA" id="ARBA00023152"/>
    </source>
</evidence>
<comment type="catalytic activity">
    <reaction evidence="10">
        <text>D-fructose + ATP = D-fructose 6-phosphate + ADP + H(+)</text>
        <dbReference type="Rhea" id="RHEA:16125"/>
        <dbReference type="ChEBI" id="CHEBI:15378"/>
        <dbReference type="ChEBI" id="CHEBI:30616"/>
        <dbReference type="ChEBI" id="CHEBI:37721"/>
        <dbReference type="ChEBI" id="CHEBI:61527"/>
        <dbReference type="ChEBI" id="CHEBI:456216"/>
        <dbReference type="EC" id="2.7.1.1"/>
    </reaction>
    <physiologicalReaction direction="left-to-right" evidence="10">
        <dbReference type="Rhea" id="RHEA:16126"/>
    </physiologicalReaction>
</comment>